<sequence length="132" mass="14561">MKRILIMSMLSLLTACGGGGETEAPQPSQAASSTQAQPQPQSDKLSDNKAPDNAQFSQFKSQNMEIDISGLGFEAKTVFLKIYTPDNKTLFLGKVPNSPSFEFYLPNNVSKVKYDVFSTLKTDPQITKEYEL</sequence>
<reference evidence="3 4" key="1">
    <citation type="submission" date="2018-01" db="EMBL/GenBank/DDBJ databases">
        <title>Co-occurrence of chitin degradation, pigmentation and bioactivity in marine Pseudoalteromonas.</title>
        <authorList>
            <person name="Paulsen S."/>
            <person name="Gram L."/>
            <person name="Machado H."/>
        </authorList>
    </citation>
    <scope>NUCLEOTIDE SEQUENCE [LARGE SCALE GENOMIC DNA]</scope>
    <source>
        <strain evidence="3 4">S3663</strain>
    </source>
</reference>
<dbReference type="EMBL" id="PPSW01000007">
    <property type="protein sequence ID" value="TLX48016.1"/>
    <property type="molecule type" value="Genomic_DNA"/>
</dbReference>
<organism evidence="3 4">
    <name type="scientific">Pseudoalteromonas phenolica</name>
    <dbReference type="NCBI Taxonomy" id="161398"/>
    <lineage>
        <taxon>Bacteria</taxon>
        <taxon>Pseudomonadati</taxon>
        <taxon>Pseudomonadota</taxon>
        <taxon>Gammaproteobacteria</taxon>
        <taxon>Alteromonadales</taxon>
        <taxon>Pseudoalteromonadaceae</taxon>
        <taxon>Pseudoalteromonas</taxon>
    </lineage>
</organism>
<dbReference type="RefSeq" id="WP_138479037.1">
    <property type="nucleotide sequence ID" value="NZ_PPSW01000007.1"/>
</dbReference>
<evidence type="ECO:0000256" key="2">
    <source>
        <dbReference type="SAM" id="SignalP"/>
    </source>
</evidence>
<accession>A0A5R9Q694</accession>
<gene>
    <name evidence="3" type="ORF">C1E24_04225</name>
</gene>
<dbReference type="AlphaFoldDB" id="A0A5R9Q694"/>
<proteinExistence type="predicted"/>
<feature type="signal peptide" evidence="2">
    <location>
        <begin position="1"/>
        <end position="17"/>
    </location>
</feature>
<feature type="region of interest" description="Disordered" evidence="1">
    <location>
        <begin position="17"/>
        <end position="58"/>
    </location>
</feature>
<dbReference type="PROSITE" id="PS51257">
    <property type="entry name" value="PROKAR_LIPOPROTEIN"/>
    <property type="match status" value="1"/>
</dbReference>
<evidence type="ECO:0000313" key="4">
    <source>
        <dbReference type="Proteomes" id="UP000309186"/>
    </source>
</evidence>
<protein>
    <submittedName>
        <fullName evidence="3">Uncharacterized protein</fullName>
    </submittedName>
</protein>
<evidence type="ECO:0000313" key="3">
    <source>
        <dbReference type="EMBL" id="TLX48016.1"/>
    </source>
</evidence>
<feature type="chain" id="PRO_5024355873" evidence="2">
    <location>
        <begin position="18"/>
        <end position="132"/>
    </location>
</feature>
<name>A0A5R9Q694_9GAMM</name>
<evidence type="ECO:0000256" key="1">
    <source>
        <dbReference type="SAM" id="MobiDB-lite"/>
    </source>
</evidence>
<keyword evidence="2" id="KW-0732">Signal</keyword>
<feature type="compositionally biased region" description="Low complexity" evidence="1">
    <location>
        <begin position="24"/>
        <end position="42"/>
    </location>
</feature>
<dbReference type="Proteomes" id="UP000309186">
    <property type="component" value="Unassembled WGS sequence"/>
</dbReference>
<comment type="caution">
    <text evidence="3">The sequence shown here is derived from an EMBL/GenBank/DDBJ whole genome shotgun (WGS) entry which is preliminary data.</text>
</comment>